<organism evidence="2 3">
    <name type="scientific">Polyplosphaeria fusca</name>
    <dbReference type="NCBI Taxonomy" id="682080"/>
    <lineage>
        <taxon>Eukaryota</taxon>
        <taxon>Fungi</taxon>
        <taxon>Dikarya</taxon>
        <taxon>Ascomycota</taxon>
        <taxon>Pezizomycotina</taxon>
        <taxon>Dothideomycetes</taxon>
        <taxon>Pleosporomycetidae</taxon>
        <taxon>Pleosporales</taxon>
        <taxon>Tetraplosphaeriaceae</taxon>
        <taxon>Polyplosphaeria</taxon>
    </lineage>
</organism>
<dbReference type="PANTHER" id="PTHR21521:SF0">
    <property type="entry name" value="AMUN, ISOFORM A"/>
    <property type="match status" value="1"/>
</dbReference>
<feature type="compositionally biased region" description="Basic and acidic residues" evidence="1">
    <location>
        <begin position="224"/>
        <end position="260"/>
    </location>
</feature>
<evidence type="ECO:0000256" key="1">
    <source>
        <dbReference type="SAM" id="MobiDB-lite"/>
    </source>
</evidence>
<dbReference type="OrthoDB" id="8249012at2759"/>
<feature type="compositionally biased region" description="Acidic residues" evidence="1">
    <location>
        <begin position="210"/>
        <end position="223"/>
    </location>
</feature>
<dbReference type="Proteomes" id="UP000799444">
    <property type="component" value="Unassembled WGS sequence"/>
</dbReference>
<accession>A0A9P4R5Y5</accession>
<sequence>MSTLTMTAITIEDFNEIVSRYASAVPEKLRELDTFRYDTVPTTLAQRAGSGDAHLQKHEVEKLVEWKLKHGTFRPKLLQLVQSNSDSLIASTTRESFRDLDMTSQASVSASVKSISALRGIGPATASLLLSVYAPHEIPFFSDELFRWCTWEDDGKPAGWKRTIKYSLKEYHEVFKRVGELRQRLGVAAVDAERVAWVLGKEAIDIAADTAEDVGEGQGEETEAEQKKEDRKTEKGVKRKIEEKPLVEGTRRSSRRKMEG</sequence>
<protein>
    <submittedName>
        <fullName evidence="2">Uncharacterized protein</fullName>
    </submittedName>
</protein>
<name>A0A9P4R5Y5_9PLEO</name>
<keyword evidence="3" id="KW-1185">Reference proteome</keyword>
<evidence type="ECO:0000313" key="3">
    <source>
        <dbReference type="Proteomes" id="UP000799444"/>
    </source>
</evidence>
<gene>
    <name evidence="2" type="ORF">EJ04DRAFT_510404</name>
</gene>
<reference evidence="2" key="1">
    <citation type="journal article" date="2020" name="Stud. Mycol.">
        <title>101 Dothideomycetes genomes: a test case for predicting lifestyles and emergence of pathogens.</title>
        <authorList>
            <person name="Haridas S."/>
            <person name="Albert R."/>
            <person name="Binder M."/>
            <person name="Bloem J."/>
            <person name="Labutti K."/>
            <person name="Salamov A."/>
            <person name="Andreopoulos B."/>
            <person name="Baker S."/>
            <person name="Barry K."/>
            <person name="Bills G."/>
            <person name="Bluhm B."/>
            <person name="Cannon C."/>
            <person name="Castanera R."/>
            <person name="Culley D."/>
            <person name="Daum C."/>
            <person name="Ezra D."/>
            <person name="Gonzalez J."/>
            <person name="Henrissat B."/>
            <person name="Kuo A."/>
            <person name="Liang C."/>
            <person name="Lipzen A."/>
            <person name="Lutzoni F."/>
            <person name="Magnuson J."/>
            <person name="Mondo S."/>
            <person name="Nolan M."/>
            <person name="Ohm R."/>
            <person name="Pangilinan J."/>
            <person name="Park H.-J."/>
            <person name="Ramirez L."/>
            <person name="Alfaro M."/>
            <person name="Sun H."/>
            <person name="Tritt A."/>
            <person name="Yoshinaga Y."/>
            <person name="Zwiers L.-H."/>
            <person name="Turgeon B."/>
            <person name="Goodwin S."/>
            <person name="Spatafora J."/>
            <person name="Crous P."/>
            <person name="Grigoriev I."/>
        </authorList>
    </citation>
    <scope>NUCLEOTIDE SEQUENCE</scope>
    <source>
        <strain evidence="2">CBS 125425</strain>
    </source>
</reference>
<dbReference type="EMBL" id="ML996117">
    <property type="protein sequence ID" value="KAF2737299.1"/>
    <property type="molecule type" value="Genomic_DNA"/>
</dbReference>
<comment type="caution">
    <text evidence="2">The sequence shown here is derived from an EMBL/GenBank/DDBJ whole genome shotgun (WGS) entry which is preliminary data.</text>
</comment>
<dbReference type="AlphaFoldDB" id="A0A9P4R5Y5"/>
<evidence type="ECO:0000313" key="2">
    <source>
        <dbReference type="EMBL" id="KAF2737299.1"/>
    </source>
</evidence>
<proteinExistence type="predicted"/>
<feature type="region of interest" description="Disordered" evidence="1">
    <location>
        <begin position="210"/>
        <end position="260"/>
    </location>
</feature>
<dbReference type="PANTHER" id="PTHR21521">
    <property type="entry name" value="AMUN, ISOFORM A"/>
    <property type="match status" value="1"/>
</dbReference>